<evidence type="ECO:0000256" key="1">
    <source>
        <dbReference type="ARBA" id="ARBA00000898"/>
    </source>
</evidence>
<dbReference type="InterPro" id="IPR050793">
    <property type="entry name" value="CMP-NeuNAc_synthase"/>
</dbReference>
<dbReference type="SFLD" id="SFLDG01136">
    <property type="entry name" value="C1.6:_Phosphoserine_Phosphatas"/>
    <property type="match status" value="1"/>
</dbReference>
<keyword evidence="14" id="KW-1185">Reference proteome</keyword>
<dbReference type="CDD" id="cd01630">
    <property type="entry name" value="HAD_KDO-like"/>
    <property type="match status" value="1"/>
</dbReference>
<dbReference type="EMBL" id="NFZW01000006">
    <property type="protein sequence ID" value="RFA37869.1"/>
    <property type="molecule type" value="Genomic_DNA"/>
</dbReference>
<evidence type="ECO:0000313" key="13">
    <source>
        <dbReference type="EMBL" id="RFA37869.1"/>
    </source>
</evidence>
<dbReference type="SFLD" id="SFLDS00003">
    <property type="entry name" value="Haloacid_Dehalogenase"/>
    <property type="match status" value="1"/>
</dbReference>
<dbReference type="Gene3D" id="3.40.50.1000">
    <property type="entry name" value="HAD superfamily/HAD-like"/>
    <property type="match status" value="1"/>
</dbReference>
<dbReference type="Proteomes" id="UP000256763">
    <property type="component" value="Unassembled WGS sequence"/>
</dbReference>
<dbReference type="NCBIfam" id="NF007019">
    <property type="entry name" value="PRK09484.1"/>
    <property type="match status" value="1"/>
</dbReference>
<feature type="binding site" evidence="12">
    <location>
        <position position="31"/>
    </location>
    <ligand>
        <name>Mg(2+)</name>
        <dbReference type="ChEBI" id="CHEBI:18420"/>
    </ligand>
</feature>
<evidence type="ECO:0000256" key="11">
    <source>
        <dbReference type="PIRNR" id="PIRNR006118"/>
    </source>
</evidence>
<evidence type="ECO:0000256" key="8">
    <source>
        <dbReference type="ARBA" id="ARBA00022801"/>
    </source>
</evidence>
<dbReference type="GO" id="GO:0019143">
    <property type="term" value="F:3-deoxy-manno-octulosonate-8-phosphatase activity"/>
    <property type="evidence" value="ECO:0007669"/>
    <property type="project" value="UniProtKB-UniRule"/>
</dbReference>
<dbReference type="GO" id="GO:0008781">
    <property type="term" value="F:N-acylneuraminate cytidylyltransferase activity"/>
    <property type="evidence" value="ECO:0007669"/>
    <property type="project" value="TreeGrafter"/>
</dbReference>
<keyword evidence="8 11" id="KW-0378">Hydrolase</keyword>
<dbReference type="EC" id="3.1.3.45" evidence="5 11"/>
<dbReference type="InterPro" id="IPR010023">
    <property type="entry name" value="KdsC_fam"/>
</dbReference>
<feature type="binding site" evidence="12">
    <location>
        <position position="33"/>
    </location>
    <ligand>
        <name>substrate</name>
    </ligand>
</feature>
<dbReference type="PANTHER" id="PTHR21485:SF3">
    <property type="entry name" value="N-ACYLNEURAMINATE CYTIDYLYLTRANSFERASE"/>
    <property type="match status" value="1"/>
</dbReference>
<feature type="binding site" evidence="12">
    <location>
        <position position="124"/>
    </location>
    <ligand>
        <name>Mg(2+)</name>
        <dbReference type="ChEBI" id="CHEBI:18420"/>
    </ligand>
</feature>
<keyword evidence="9 11" id="KW-0460">Magnesium</keyword>
<reference evidence="14" key="1">
    <citation type="submission" date="2017-05" db="EMBL/GenBank/DDBJ databases">
        <authorList>
            <person name="Sharma S."/>
            <person name="Sidhu C."/>
            <person name="Pinnaka A.K."/>
        </authorList>
    </citation>
    <scope>NUCLEOTIDE SEQUENCE [LARGE SCALE GENOMIC DNA]</scope>
    <source>
        <strain evidence="14">AK93</strain>
    </source>
</reference>
<evidence type="ECO:0000256" key="10">
    <source>
        <dbReference type="ARBA" id="ARBA00031051"/>
    </source>
</evidence>
<evidence type="ECO:0000256" key="7">
    <source>
        <dbReference type="ARBA" id="ARBA00022723"/>
    </source>
</evidence>
<evidence type="ECO:0000256" key="12">
    <source>
        <dbReference type="PIRSR" id="PIRSR006118-2"/>
    </source>
</evidence>
<accession>A0A3E0WZQ9</accession>
<dbReference type="InterPro" id="IPR023214">
    <property type="entry name" value="HAD_sf"/>
</dbReference>
<keyword evidence="7 11" id="KW-0479">Metal-binding</keyword>
<comment type="caution">
    <text evidence="13">The sequence shown here is derived from an EMBL/GenBank/DDBJ whole genome shotgun (WGS) entry which is preliminary data.</text>
</comment>
<evidence type="ECO:0000256" key="2">
    <source>
        <dbReference type="ARBA" id="ARBA00001946"/>
    </source>
</evidence>
<dbReference type="InterPro" id="IPR036412">
    <property type="entry name" value="HAD-like_sf"/>
</dbReference>
<proteinExistence type="inferred from homology"/>
<evidence type="ECO:0000256" key="6">
    <source>
        <dbReference type="ARBA" id="ARBA00020092"/>
    </source>
</evidence>
<protein>
    <recommendedName>
        <fullName evidence="6 11">3-deoxy-D-manno-octulosonate 8-phosphate phosphatase KdsC</fullName>
        <ecNumber evidence="5 11">3.1.3.45</ecNumber>
    </recommendedName>
    <alternativeName>
        <fullName evidence="10 11">KDO 8-P phosphatase</fullName>
    </alternativeName>
</protein>
<comment type="similarity">
    <text evidence="3 11">Belongs to the KdsC family.</text>
</comment>
<sequence>MNTGELEYACFTAPTPALAERARNIKLLALDVDGVLTDGRIYMGNNGEMMKAFHIQDGKGISMLLAAGVEVAIITARSSQIVDQRAKELGIRYVLQGQKQKQIALEELLELLNLDLAQVAYAGDDLVDVPILAQVGLATAVANAHPWVKRHSHWTTQRAGGEGAVRELCELVLAAKGQLRSILERYVP</sequence>
<name>A0A3E0WZQ9_9GAMM</name>
<dbReference type="OrthoDB" id="9805604at2"/>
<dbReference type="InterPro" id="IPR006549">
    <property type="entry name" value="HAD-SF_hydro_IIIA"/>
</dbReference>
<dbReference type="GO" id="GO:0046872">
    <property type="term" value="F:metal ion binding"/>
    <property type="evidence" value="ECO:0007669"/>
    <property type="project" value="UniProtKB-UniRule"/>
</dbReference>
<keyword evidence="11" id="KW-0448">Lipopolysaccharide biosynthesis</keyword>
<dbReference type="SFLD" id="SFLDG01138">
    <property type="entry name" value="C1.6.2:_Deoxy-d-mannose-octulo"/>
    <property type="match status" value="1"/>
</dbReference>
<dbReference type="RefSeq" id="WP_116301578.1">
    <property type="nucleotide sequence ID" value="NZ_NFZV01000005.1"/>
</dbReference>
<evidence type="ECO:0000313" key="14">
    <source>
        <dbReference type="Proteomes" id="UP000256763"/>
    </source>
</evidence>
<dbReference type="Pfam" id="PF08282">
    <property type="entry name" value="Hydrolase_3"/>
    <property type="match status" value="1"/>
</dbReference>
<dbReference type="AlphaFoldDB" id="A0A3E0WZQ9"/>
<dbReference type="FunFam" id="3.40.50.1000:FF:000029">
    <property type="entry name" value="3-deoxy-D-manno-octulosonate 8-phosphate phosphatase KdsC"/>
    <property type="match status" value="1"/>
</dbReference>
<gene>
    <name evidence="13" type="ORF">CAL65_08015</name>
</gene>
<comment type="function">
    <text evidence="11">Catalyzes the hydrolysis of 3-deoxy-D-manno-octulosonate 8-phosphate (KDO 8-P) to 3-deoxy-D-manno-octulosonate (KDO) and inorganic phosphate.</text>
</comment>
<dbReference type="PANTHER" id="PTHR21485">
    <property type="entry name" value="HAD SUPERFAMILY MEMBERS CMAS AND KDSC"/>
    <property type="match status" value="1"/>
</dbReference>
<evidence type="ECO:0000256" key="3">
    <source>
        <dbReference type="ARBA" id="ARBA00005893"/>
    </source>
</evidence>
<comment type="catalytic activity">
    <reaction evidence="1 11">
        <text>3-deoxy-alpha-D-manno-2-octulosonate-8-phosphate + H2O = 3-deoxy-alpha-D-manno-oct-2-ulosonate + phosphate</text>
        <dbReference type="Rhea" id="RHEA:11500"/>
        <dbReference type="ChEBI" id="CHEBI:15377"/>
        <dbReference type="ChEBI" id="CHEBI:43474"/>
        <dbReference type="ChEBI" id="CHEBI:85985"/>
        <dbReference type="ChEBI" id="CHEBI:85986"/>
        <dbReference type="EC" id="3.1.3.45"/>
    </reaction>
</comment>
<dbReference type="GO" id="GO:0009103">
    <property type="term" value="P:lipopolysaccharide biosynthetic process"/>
    <property type="evidence" value="ECO:0007669"/>
    <property type="project" value="UniProtKB-UniRule"/>
</dbReference>
<dbReference type="SUPFAM" id="SSF56784">
    <property type="entry name" value="HAD-like"/>
    <property type="match status" value="1"/>
</dbReference>
<evidence type="ECO:0000256" key="9">
    <source>
        <dbReference type="ARBA" id="ARBA00022842"/>
    </source>
</evidence>
<organism evidence="13 14">
    <name type="scientific">Alkalilimnicola ehrlichii</name>
    <dbReference type="NCBI Taxonomy" id="351052"/>
    <lineage>
        <taxon>Bacteria</taxon>
        <taxon>Pseudomonadati</taxon>
        <taxon>Pseudomonadota</taxon>
        <taxon>Gammaproteobacteria</taxon>
        <taxon>Chromatiales</taxon>
        <taxon>Ectothiorhodospiraceae</taxon>
        <taxon>Alkalilimnicola</taxon>
    </lineage>
</organism>
<dbReference type="NCBIfam" id="TIGR01670">
    <property type="entry name" value="KdsC-phosphatas"/>
    <property type="match status" value="1"/>
</dbReference>
<evidence type="ECO:0000256" key="5">
    <source>
        <dbReference type="ARBA" id="ARBA00013066"/>
    </source>
</evidence>
<comment type="cofactor">
    <cofactor evidence="2 11 12">
        <name>Mg(2+)</name>
        <dbReference type="ChEBI" id="CHEBI:18420"/>
    </cofactor>
</comment>
<dbReference type="NCBIfam" id="TIGR01662">
    <property type="entry name" value="HAD-SF-IIIA"/>
    <property type="match status" value="1"/>
</dbReference>
<dbReference type="PIRSF" id="PIRSF006118">
    <property type="entry name" value="KDO8-P_Ptase"/>
    <property type="match status" value="1"/>
</dbReference>
<comment type="subunit">
    <text evidence="4 11">Homotetramer.</text>
</comment>
<evidence type="ECO:0000256" key="4">
    <source>
        <dbReference type="ARBA" id="ARBA00011881"/>
    </source>
</evidence>